<comment type="caution">
    <text evidence="1">The sequence shown here is derived from an EMBL/GenBank/DDBJ whole genome shotgun (WGS) entry which is preliminary data.</text>
</comment>
<accession>A0A2N7L5Y1</accession>
<evidence type="ECO:0000313" key="1">
    <source>
        <dbReference type="EMBL" id="PMN89056.1"/>
    </source>
</evidence>
<name>A0A2N7L5Y1_9GAMM</name>
<gene>
    <name evidence="1" type="ORF">BCT23_06010</name>
</gene>
<organism evidence="1 2">
    <name type="scientific">Enterovibrio norvegicus</name>
    <dbReference type="NCBI Taxonomy" id="188144"/>
    <lineage>
        <taxon>Bacteria</taxon>
        <taxon>Pseudomonadati</taxon>
        <taxon>Pseudomonadota</taxon>
        <taxon>Gammaproteobacteria</taxon>
        <taxon>Vibrionales</taxon>
        <taxon>Vibrionaceae</taxon>
        <taxon>Enterovibrio</taxon>
    </lineage>
</organism>
<dbReference type="EMBL" id="MDAL01000049">
    <property type="protein sequence ID" value="PMN89056.1"/>
    <property type="molecule type" value="Genomic_DNA"/>
</dbReference>
<protein>
    <submittedName>
        <fullName evidence="1">Uncharacterized protein</fullName>
    </submittedName>
</protein>
<dbReference type="Proteomes" id="UP000235387">
    <property type="component" value="Unassembled WGS sequence"/>
</dbReference>
<proteinExistence type="predicted"/>
<dbReference type="AlphaFoldDB" id="A0A2N7L5Y1"/>
<evidence type="ECO:0000313" key="2">
    <source>
        <dbReference type="Proteomes" id="UP000235387"/>
    </source>
</evidence>
<sequence>MPPWCAQLLKTLQFFVITIKKWLEKESDFFQKDENLLRKQEGKSLNSRGGKRSAIWLNILRDMEEKWHCLKGSA</sequence>
<reference evidence="2" key="1">
    <citation type="submission" date="2016-07" db="EMBL/GenBank/DDBJ databases">
        <title>Nontailed viruses are major unrecognized killers of bacteria in the ocean.</title>
        <authorList>
            <person name="Kauffman K."/>
            <person name="Hussain F."/>
            <person name="Yang J."/>
            <person name="Arevalo P."/>
            <person name="Brown J."/>
            <person name="Cutler M."/>
            <person name="Kelly L."/>
            <person name="Polz M.F."/>
        </authorList>
    </citation>
    <scope>NUCLEOTIDE SEQUENCE [LARGE SCALE GENOMIC DNA]</scope>
    <source>
        <strain evidence="2">10N.261.45.A10</strain>
    </source>
</reference>